<dbReference type="EMBL" id="AZEU01000134">
    <property type="protein sequence ID" value="KRL45141.1"/>
    <property type="molecule type" value="Genomic_DNA"/>
</dbReference>
<name>A0A0R1QSE7_9LACO</name>
<dbReference type="AlphaFoldDB" id="A0A0R1QSE7"/>
<sequence length="163" mass="18282">MKRLNLVGQKFGRLSVVSYAGVANNGNARWNCVCDCGNECVVDGYRLRKGMTTSCGCYRREYMKKAIMANPKTRAQMGQRGQFSRTEGVNVSAATKLRITNRSGVIGVSFDRQTSKWNARLFLKGKLVLNKQFVDFKDAVAARKTAEQQYLAPILQRTKKSND</sequence>
<evidence type="ECO:0000313" key="1">
    <source>
        <dbReference type="EMBL" id="KRL45141.1"/>
    </source>
</evidence>
<keyword evidence="2" id="KW-1185">Reference proteome</keyword>
<protein>
    <submittedName>
        <fullName evidence="1">Uncharacterized protein</fullName>
    </submittedName>
</protein>
<gene>
    <name evidence="1" type="ORF">FD01_GL000933</name>
</gene>
<dbReference type="Proteomes" id="UP000051790">
    <property type="component" value="Unassembled WGS sequence"/>
</dbReference>
<reference evidence="1 2" key="1">
    <citation type="journal article" date="2015" name="Genome Announc.">
        <title>Expanding the biotechnology potential of lactobacilli through comparative genomics of 213 strains and associated genera.</title>
        <authorList>
            <person name="Sun Z."/>
            <person name="Harris H.M."/>
            <person name="McCann A."/>
            <person name="Guo C."/>
            <person name="Argimon S."/>
            <person name="Zhang W."/>
            <person name="Yang X."/>
            <person name="Jeffery I.B."/>
            <person name="Cooney J.C."/>
            <person name="Kagawa T.F."/>
            <person name="Liu W."/>
            <person name="Song Y."/>
            <person name="Salvetti E."/>
            <person name="Wrobel A."/>
            <person name="Rasinkangas P."/>
            <person name="Parkhill J."/>
            <person name="Rea M.C."/>
            <person name="O'Sullivan O."/>
            <person name="Ritari J."/>
            <person name="Douillard F.P."/>
            <person name="Paul Ross R."/>
            <person name="Yang R."/>
            <person name="Briner A.E."/>
            <person name="Felis G.E."/>
            <person name="de Vos W.M."/>
            <person name="Barrangou R."/>
            <person name="Klaenhammer T.R."/>
            <person name="Caufield P.W."/>
            <person name="Cui Y."/>
            <person name="Zhang H."/>
            <person name="O'Toole P.W."/>
        </authorList>
    </citation>
    <scope>NUCLEOTIDE SEQUENCE [LARGE SCALE GENOMIC DNA]</scope>
    <source>
        <strain evidence="1 2">DSM 13343</strain>
    </source>
</reference>
<dbReference type="RefSeq" id="WP_054713843.1">
    <property type="nucleotide sequence ID" value="NZ_AZEU01000134.1"/>
</dbReference>
<evidence type="ECO:0000313" key="2">
    <source>
        <dbReference type="Proteomes" id="UP000051790"/>
    </source>
</evidence>
<dbReference type="OrthoDB" id="552713at2"/>
<dbReference type="PATRIC" id="fig|1423769.4.peg.1006"/>
<proteinExistence type="predicted"/>
<accession>A0A0R1QSE7</accession>
<comment type="caution">
    <text evidence="1">The sequence shown here is derived from an EMBL/GenBank/DDBJ whole genome shotgun (WGS) entry which is preliminary data.</text>
</comment>
<organism evidence="1 2">
    <name type="scientific">Lacticaseibacillus manihotivorans DSM 13343 = JCM 12514</name>
    <dbReference type="NCBI Taxonomy" id="1423769"/>
    <lineage>
        <taxon>Bacteria</taxon>
        <taxon>Bacillati</taxon>
        <taxon>Bacillota</taxon>
        <taxon>Bacilli</taxon>
        <taxon>Lactobacillales</taxon>
        <taxon>Lactobacillaceae</taxon>
        <taxon>Lacticaseibacillus</taxon>
    </lineage>
</organism>